<sequence length="61" mass="6821">MALPQRLLGIYFLVSFSFGSDICLSRLRHLAATHGESIPKEPIAPTISMYPRLGYLAQSVW</sequence>
<dbReference type="EMBL" id="CP013234">
    <property type="protein sequence ID" value="AMP04159.1"/>
    <property type="molecule type" value="Genomic_DNA"/>
</dbReference>
<evidence type="ECO:0000313" key="2">
    <source>
        <dbReference type="Proteomes" id="UP000074561"/>
    </source>
</evidence>
<gene>
    <name evidence="1" type="ORF">CPter91_1786</name>
</gene>
<accession>A0A127Q287</accession>
<protein>
    <submittedName>
        <fullName evidence="1">Uncharacterized protein</fullName>
    </submittedName>
</protein>
<dbReference type="Proteomes" id="UP000074561">
    <property type="component" value="Chromosome"/>
</dbReference>
<dbReference type="AlphaFoldDB" id="A0A127Q287"/>
<dbReference type="STRING" id="279113.CPter91_1786"/>
<proteinExistence type="predicted"/>
<evidence type="ECO:0000313" key="1">
    <source>
        <dbReference type="EMBL" id="AMP04159.1"/>
    </source>
</evidence>
<name>A0A127Q287_9BURK</name>
<organism evidence="1 2">
    <name type="scientific">Collimonas pratensis</name>
    <dbReference type="NCBI Taxonomy" id="279113"/>
    <lineage>
        <taxon>Bacteria</taxon>
        <taxon>Pseudomonadati</taxon>
        <taxon>Pseudomonadota</taxon>
        <taxon>Betaproteobacteria</taxon>
        <taxon>Burkholderiales</taxon>
        <taxon>Oxalobacteraceae</taxon>
        <taxon>Collimonas</taxon>
    </lineage>
</organism>
<reference evidence="1 2" key="1">
    <citation type="submission" date="2015-11" db="EMBL/GenBank/DDBJ databases">
        <title>Exploring the genomic traits of fungus-feeding bacterial genus Collimonas.</title>
        <authorList>
            <person name="Song C."/>
            <person name="Schmidt R."/>
            <person name="de Jager V."/>
            <person name="Krzyzanowska D."/>
            <person name="Jongedijk E."/>
            <person name="Cankar K."/>
            <person name="Beekwilder J."/>
            <person name="van Veen A."/>
            <person name="de Boer W."/>
            <person name="van Veen J.A."/>
            <person name="Garbeva P."/>
        </authorList>
    </citation>
    <scope>NUCLEOTIDE SEQUENCE [LARGE SCALE GENOMIC DNA]</scope>
    <source>
        <strain evidence="1 2">Ter91</strain>
    </source>
</reference>
<dbReference type="KEGG" id="cpra:CPter91_1786"/>